<evidence type="ECO:0000313" key="2">
    <source>
        <dbReference type="Proteomes" id="UP000326344"/>
    </source>
</evidence>
<comment type="caution">
    <text evidence="1">The sequence shown here is derived from an EMBL/GenBank/DDBJ whole genome shotgun (WGS) entry which is preliminary data.</text>
</comment>
<proteinExistence type="predicted"/>
<accession>A0A5N1JM46</accession>
<dbReference type="Proteomes" id="UP000326344">
    <property type="component" value="Unassembled WGS sequence"/>
</dbReference>
<organism evidence="1 2">
    <name type="scientific">Larkinella humicola</name>
    <dbReference type="NCBI Taxonomy" id="2607654"/>
    <lineage>
        <taxon>Bacteria</taxon>
        <taxon>Pseudomonadati</taxon>
        <taxon>Bacteroidota</taxon>
        <taxon>Cytophagia</taxon>
        <taxon>Cytophagales</taxon>
        <taxon>Spirosomataceae</taxon>
        <taxon>Larkinella</taxon>
    </lineage>
</organism>
<dbReference type="RefSeq" id="WP_150875399.1">
    <property type="nucleotide sequence ID" value="NZ_VTWS01000001.1"/>
</dbReference>
<gene>
    <name evidence="1" type="ORF">F0P93_05930</name>
</gene>
<keyword evidence="2" id="KW-1185">Reference proteome</keyword>
<protein>
    <submittedName>
        <fullName evidence="1">Uncharacterized protein</fullName>
    </submittedName>
</protein>
<evidence type="ECO:0000313" key="1">
    <source>
        <dbReference type="EMBL" id="KAA9357274.1"/>
    </source>
</evidence>
<dbReference type="EMBL" id="VTWS01000001">
    <property type="protein sequence ID" value="KAA9357274.1"/>
    <property type="molecule type" value="Genomic_DNA"/>
</dbReference>
<name>A0A5N1JM46_9BACT</name>
<sequence>MSHNATLINDANDLADEARFAIHITVQPPFRNLPESEVRELRTKLKATVETWLTNFCHRHPLHAKPVSSHEK</sequence>
<reference evidence="1 2" key="1">
    <citation type="submission" date="2019-09" db="EMBL/GenBank/DDBJ databases">
        <title>Genome Sequence of Larkinella sp MA1.</title>
        <authorList>
            <person name="Srinivasan S."/>
        </authorList>
    </citation>
    <scope>NUCLEOTIDE SEQUENCE [LARGE SCALE GENOMIC DNA]</scope>
    <source>
        <strain evidence="1 2">MA1</strain>
    </source>
</reference>
<dbReference type="AlphaFoldDB" id="A0A5N1JM46"/>